<gene>
    <name evidence="2" type="ORF">M569_04187</name>
</gene>
<dbReference type="Proteomes" id="UP000015453">
    <property type="component" value="Unassembled WGS sequence"/>
</dbReference>
<dbReference type="InterPro" id="IPR044273">
    <property type="entry name" value="PIF3-like"/>
</dbReference>
<dbReference type="AlphaFoldDB" id="S8E4A2"/>
<reference evidence="2 3" key="1">
    <citation type="journal article" date="2013" name="BMC Genomics">
        <title>The miniature genome of a carnivorous plant Genlisea aurea contains a low number of genes and short non-coding sequences.</title>
        <authorList>
            <person name="Leushkin E.V."/>
            <person name="Sutormin R.A."/>
            <person name="Nabieva E.R."/>
            <person name="Penin A.A."/>
            <person name="Kondrashov A.S."/>
            <person name="Logacheva M.D."/>
        </authorList>
    </citation>
    <scope>NUCLEOTIDE SEQUENCE [LARGE SCALE GENOMIC DNA]</scope>
</reference>
<accession>S8E4A2</accession>
<dbReference type="PANTHER" id="PTHR46807">
    <property type="entry name" value="TRANSCRIPTION FACTOR PIF3"/>
    <property type="match status" value="1"/>
</dbReference>
<name>S8E4A2_9LAMI</name>
<dbReference type="GO" id="GO:0003700">
    <property type="term" value="F:DNA-binding transcription factor activity"/>
    <property type="evidence" value="ECO:0007669"/>
    <property type="project" value="InterPro"/>
</dbReference>
<keyword evidence="3" id="KW-1185">Reference proteome</keyword>
<feature type="region of interest" description="Disordered" evidence="1">
    <location>
        <begin position="344"/>
        <end position="371"/>
    </location>
</feature>
<organism evidence="2 3">
    <name type="scientific">Genlisea aurea</name>
    <dbReference type="NCBI Taxonomy" id="192259"/>
    <lineage>
        <taxon>Eukaryota</taxon>
        <taxon>Viridiplantae</taxon>
        <taxon>Streptophyta</taxon>
        <taxon>Embryophyta</taxon>
        <taxon>Tracheophyta</taxon>
        <taxon>Spermatophyta</taxon>
        <taxon>Magnoliopsida</taxon>
        <taxon>eudicotyledons</taxon>
        <taxon>Gunneridae</taxon>
        <taxon>Pentapetalae</taxon>
        <taxon>asterids</taxon>
        <taxon>lamiids</taxon>
        <taxon>Lamiales</taxon>
        <taxon>Lentibulariaceae</taxon>
        <taxon>Genlisea</taxon>
    </lineage>
</organism>
<feature type="compositionally biased region" description="Basic and acidic residues" evidence="1">
    <location>
        <begin position="361"/>
        <end position="371"/>
    </location>
</feature>
<dbReference type="EMBL" id="AUSU01001637">
    <property type="protein sequence ID" value="EPS70573.1"/>
    <property type="molecule type" value="Genomic_DNA"/>
</dbReference>
<proteinExistence type="predicted"/>
<evidence type="ECO:0000256" key="1">
    <source>
        <dbReference type="SAM" id="MobiDB-lite"/>
    </source>
</evidence>
<evidence type="ECO:0000313" key="2">
    <source>
        <dbReference type="EMBL" id="EPS70573.1"/>
    </source>
</evidence>
<protein>
    <submittedName>
        <fullName evidence="2">Uncharacterized protein</fullName>
    </submittedName>
</protein>
<sequence length="371" mass="39822">MPLGEFFGIFGNLESENDRGSDDLAELVYENGQIAVKSHSGRVSGAFYPGSETPKFCGDAAVRVSSHANPGKSIEAESASDDISLEVPSGEFDEMLSYPFVDEQVACDGSQIGLTPQNSFFPAAAGNDCFNQFVNSFRHSIDINELKASSSSCKPQPLCVESFQNRHTSVSGFSPMNDIVSGYEDQILNDSGNVKTETEPKGALFNFSYFSKLRGANLRNHADFESSELEIKGKGGLSSGGNSEECNRNSDTVSRCNSVKAFVSVSSSMEEGKWKDSAAGSSSSVACTPPIGEKNAEFCVSSIPDALFGSGQQVPNNSEMDQNSKKQVLLKNETLQTVCSSSADAVNGVPDRTSKCKRKQRDVEESKSRDD</sequence>
<dbReference type="PANTHER" id="PTHR46807:SF1">
    <property type="entry name" value="TRANSCRIPTION FACTOR PIF3"/>
    <property type="match status" value="1"/>
</dbReference>
<evidence type="ECO:0000313" key="3">
    <source>
        <dbReference type="Proteomes" id="UP000015453"/>
    </source>
</evidence>
<feature type="non-terminal residue" evidence="2">
    <location>
        <position position="371"/>
    </location>
</feature>
<comment type="caution">
    <text evidence="2">The sequence shown here is derived from an EMBL/GenBank/DDBJ whole genome shotgun (WGS) entry which is preliminary data.</text>
</comment>